<feature type="transmembrane region" description="Helical" evidence="2">
    <location>
        <begin position="163"/>
        <end position="190"/>
    </location>
</feature>
<keyword evidence="2" id="KW-1133">Transmembrane helix</keyword>
<organism evidence="3 4">
    <name type="scientific">Ruthenibacterium lactatiformans</name>
    <dbReference type="NCBI Taxonomy" id="1550024"/>
    <lineage>
        <taxon>Bacteria</taxon>
        <taxon>Bacillati</taxon>
        <taxon>Bacillota</taxon>
        <taxon>Clostridia</taxon>
        <taxon>Eubacteriales</taxon>
        <taxon>Oscillospiraceae</taxon>
        <taxon>Ruthenibacterium</taxon>
    </lineage>
</organism>
<sequence length="273" mass="28435">MNRAEFMAALEAQLRDITTEERDEALKFYNEYLDEAGPENEAAVLAELGSPQKVACIIRANCGFGVPAVRDAAEKSTAPEKPEQAPVPELTLDGPDWQASQVPAQETERSWAEGQRADEEAPDGFPNAQAADGAQHGPAYAYSYPQDGAQRENGGRSASNRTLWVILLILTCPIWIGLIGGLFGGVVGIVGGLCGIAFAGFATMIAGVAAFGSGVGLLLTSVPSGILTMGLSLLCISIGALLGAGTVWVVAKAGPALFRAVGSLCRTLFGKVR</sequence>
<reference evidence="3 4" key="1">
    <citation type="submission" date="2019-08" db="EMBL/GenBank/DDBJ databases">
        <title>In-depth cultivation of the pig gut microbiome towards novel bacterial diversity and tailored functional studies.</title>
        <authorList>
            <person name="Wylensek D."/>
            <person name="Hitch T.C.A."/>
            <person name="Clavel T."/>
        </authorList>
    </citation>
    <scope>NUCLEOTIDE SEQUENCE [LARGE SCALE GENOMIC DNA]</scope>
    <source>
        <strain evidence="3 4">WCA3-601-WT-6J</strain>
    </source>
</reference>
<dbReference type="Pfam" id="PF22564">
    <property type="entry name" value="HAAS"/>
    <property type="match status" value="1"/>
</dbReference>
<keyword evidence="2" id="KW-0472">Membrane</keyword>
<evidence type="ECO:0000313" key="3">
    <source>
        <dbReference type="EMBL" id="MST90428.1"/>
    </source>
</evidence>
<evidence type="ECO:0008006" key="5">
    <source>
        <dbReference type="Google" id="ProtNLM"/>
    </source>
</evidence>
<evidence type="ECO:0000313" key="4">
    <source>
        <dbReference type="Proteomes" id="UP000431913"/>
    </source>
</evidence>
<dbReference type="RefSeq" id="WP_154521145.1">
    <property type="nucleotide sequence ID" value="NZ_JANGBT010000030.1"/>
</dbReference>
<comment type="caution">
    <text evidence="3">The sequence shown here is derived from an EMBL/GenBank/DDBJ whole genome shotgun (WGS) entry which is preliminary data.</text>
</comment>
<dbReference type="EMBL" id="VUNJ01000001">
    <property type="protein sequence ID" value="MST90428.1"/>
    <property type="molecule type" value="Genomic_DNA"/>
</dbReference>
<accession>A0A6I2U309</accession>
<feature type="transmembrane region" description="Helical" evidence="2">
    <location>
        <begin position="231"/>
        <end position="251"/>
    </location>
</feature>
<keyword evidence="2" id="KW-0812">Transmembrane</keyword>
<name>A0A6I2U309_9FIRM</name>
<protein>
    <recommendedName>
        <fullName evidence="5">DUF1700 domain-containing protein</fullName>
    </recommendedName>
</protein>
<dbReference type="AlphaFoldDB" id="A0A6I2U309"/>
<evidence type="ECO:0000256" key="2">
    <source>
        <dbReference type="SAM" id="Phobius"/>
    </source>
</evidence>
<proteinExistence type="predicted"/>
<dbReference type="Proteomes" id="UP000431913">
    <property type="component" value="Unassembled WGS sequence"/>
</dbReference>
<feature type="transmembrane region" description="Helical" evidence="2">
    <location>
        <begin position="196"/>
        <end position="219"/>
    </location>
</feature>
<feature type="compositionally biased region" description="Basic and acidic residues" evidence="1">
    <location>
        <begin position="73"/>
        <end position="83"/>
    </location>
</feature>
<gene>
    <name evidence="3" type="ORF">FYJ76_00525</name>
</gene>
<evidence type="ECO:0000256" key="1">
    <source>
        <dbReference type="SAM" id="MobiDB-lite"/>
    </source>
</evidence>
<feature type="region of interest" description="Disordered" evidence="1">
    <location>
        <begin position="73"/>
        <end position="133"/>
    </location>
</feature>
<feature type="compositionally biased region" description="Basic and acidic residues" evidence="1">
    <location>
        <begin position="106"/>
        <end position="119"/>
    </location>
</feature>